<accession>A0A6A5R1E0</accession>
<protein>
    <submittedName>
        <fullName evidence="3">Uncharacterized protein</fullName>
    </submittedName>
</protein>
<dbReference type="EMBL" id="ML979132">
    <property type="protein sequence ID" value="KAF1921861.1"/>
    <property type="molecule type" value="Genomic_DNA"/>
</dbReference>
<organism evidence="3 4">
    <name type="scientific">Ampelomyces quisqualis</name>
    <name type="common">Powdery mildew agent</name>
    <dbReference type="NCBI Taxonomy" id="50730"/>
    <lineage>
        <taxon>Eukaryota</taxon>
        <taxon>Fungi</taxon>
        <taxon>Dikarya</taxon>
        <taxon>Ascomycota</taxon>
        <taxon>Pezizomycotina</taxon>
        <taxon>Dothideomycetes</taxon>
        <taxon>Pleosporomycetidae</taxon>
        <taxon>Pleosporales</taxon>
        <taxon>Pleosporineae</taxon>
        <taxon>Phaeosphaeriaceae</taxon>
        <taxon>Ampelomyces</taxon>
    </lineage>
</organism>
<evidence type="ECO:0000313" key="4">
    <source>
        <dbReference type="Proteomes" id="UP000800096"/>
    </source>
</evidence>
<sequence length="143" mass="15532">MTDGTSTPTPPAPSRKPWDPPFPTAAKQARKESSWLILPPSLPRKGHAPSQGTSEAPDDRTGSVEGGNEQLNAPRKQDWRSIMGVVWPTLAVLAGMLLVFLFALLIAHCLAWFVVYKTEARLGEARRGLVQGGDMRLCLCARG</sequence>
<evidence type="ECO:0000313" key="3">
    <source>
        <dbReference type="EMBL" id="KAF1921861.1"/>
    </source>
</evidence>
<gene>
    <name evidence="3" type="ORF">BDU57DRAFT_535458</name>
</gene>
<keyword evidence="2" id="KW-0812">Transmembrane</keyword>
<feature type="transmembrane region" description="Helical" evidence="2">
    <location>
        <begin position="85"/>
        <end position="115"/>
    </location>
</feature>
<evidence type="ECO:0000256" key="2">
    <source>
        <dbReference type="SAM" id="Phobius"/>
    </source>
</evidence>
<keyword evidence="2" id="KW-0472">Membrane</keyword>
<proteinExistence type="predicted"/>
<keyword evidence="4" id="KW-1185">Reference proteome</keyword>
<feature type="compositionally biased region" description="Pro residues" evidence="1">
    <location>
        <begin position="8"/>
        <end position="23"/>
    </location>
</feature>
<dbReference type="AlphaFoldDB" id="A0A6A5R1E0"/>
<dbReference type="OrthoDB" id="3797881at2759"/>
<evidence type="ECO:0000256" key="1">
    <source>
        <dbReference type="SAM" id="MobiDB-lite"/>
    </source>
</evidence>
<keyword evidence="2" id="KW-1133">Transmembrane helix</keyword>
<feature type="region of interest" description="Disordered" evidence="1">
    <location>
        <begin position="1"/>
        <end position="75"/>
    </location>
</feature>
<reference evidence="3" key="1">
    <citation type="journal article" date="2020" name="Stud. Mycol.">
        <title>101 Dothideomycetes genomes: a test case for predicting lifestyles and emergence of pathogens.</title>
        <authorList>
            <person name="Haridas S."/>
            <person name="Albert R."/>
            <person name="Binder M."/>
            <person name="Bloem J."/>
            <person name="Labutti K."/>
            <person name="Salamov A."/>
            <person name="Andreopoulos B."/>
            <person name="Baker S."/>
            <person name="Barry K."/>
            <person name="Bills G."/>
            <person name="Bluhm B."/>
            <person name="Cannon C."/>
            <person name="Castanera R."/>
            <person name="Culley D."/>
            <person name="Daum C."/>
            <person name="Ezra D."/>
            <person name="Gonzalez J."/>
            <person name="Henrissat B."/>
            <person name="Kuo A."/>
            <person name="Liang C."/>
            <person name="Lipzen A."/>
            <person name="Lutzoni F."/>
            <person name="Magnuson J."/>
            <person name="Mondo S."/>
            <person name="Nolan M."/>
            <person name="Ohm R."/>
            <person name="Pangilinan J."/>
            <person name="Park H.-J."/>
            <person name="Ramirez L."/>
            <person name="Alfaro M."/>
            <person name="Sun H."/>
            <person name="Tritt A."/>
            <person name="Yoshinaga Y."/>
            <person name="Zwiers L.-H."/>
            <person name="Turgeon B."/>
            <person name="Goodwin S."/>
            <person name="Spatafora J."/>
            <person name="Crous P."/>
            <person name="Grigoriev I."/>
        </authorList>
    </citation>
    <scope>NUCLEOTIDE SEQUENCE</scope>
    <source>
        <strain evidence="3">HMLAC05119</strain>
    </source>
</reference>
<name>A0A6A5R1E0_AMPQU</name>
<dbReference type="Proteomes" id="UP000800096">
    <property type="component" value="Unassembled WGS sequence"/>
</dbReference>